<evidence type="ECO:0000313" key="5">
    <source>
        <dbReference type="Proteomes" id="UP001210925"/>
    </source>
</evidence>
<feature type="transmembrane region" description="Helical" evidence="2">
    <location>
        <begin position="345"/>
        <end position="366"/>
    </location>
</feature>
<feature type="transmembrane region" description="Helical" evidence="2">
    <location>
        <begin position="82"/>
        <end position="100"/>
    </location>
</feature>
<keyword evidence="2" id="KW-1133">Transmembrane helix</keyword>
<evidence type="ECO:0000256" key="2">
    <source>
        <dbReference type="SAM" id="Phobius"/>
    </source>
</evidence>
<feature type="transmembrane region" description="Helical" evidence="2">
    <location>
        <begin position="303"/>
        <end position="324"/>
    </location>
</feature>
<reference evidence="4" key="1">
    <citation type="submission" date="2020-05" db="EMBL/GenBank/DDBJ databases">
        <title>Phylogenomic resolution of chytrid fungi.</title>
        <authorList>
            <person name="Stajich J.E."/>
            <person name="Amses K."/>
            <person name="Simmons R."/>
            <person name="Seto K."/>
            <person name="Myers J."/>
            <person name="Bonds A."/>
            <person name="Quandt C.A."/>
            <person name="Barry K."/>
            <person name="Liu P."/>
            <person name="Grigoriev I."/>
            <person name="Longcore J.E."/>
            <person name="James T.Y."/>
        </authorList>
    </citation>
    <scope>NUCLEOTIDE SEQUENCE</scope>
    <source>
        <strain evidence="4">PLAUS21</strain>
    </source>
</reference>
<evidence type="ECO:0000313" key="4">
    <source>
        <dbReference type="EMBL" id="KAJ3261815.1"/>
    </source>
</evidence>
<proteinExistence type="predicted"/>
<dbReference type="AlphaFoldDB" id="A0AAD5ULZ9"/>
<feature type="transmembrane region" description="Helical" evidence="2">
    <location>
        <begin position="488"/>
        <end position="507"/>
    </location>
</feature>
<feature type="transmembrane region" description="Helical" evidence="2">
    <location>
        <begin position="261"/>
        <end position="283"/>
    </location>
</feature>
<accession>A0AAD5ULZ9</accession>
<dbReference type="PANTHER" id="PTHR23028">
    <property type="entry name" value="ACETYLTRANSFERASE"/>
    <property type="match status" value="1"/>
</dbReference>
<feature type="domain" description="Acyltransferase 3" evidence="3">
    <location>
        <begin position="46"/>
        <end position="503"/>
    </location>
</feature>
<dbReference type="InterPro" id="IPR050879">
    <property type="entry name" value="Acyltransferase_3"/>
</dbReference>
<protein>
    <recommendedName>
        <fullName evidence="3">Acyltransferase 3 domain-containing protein</fullName>
    </recommendedName>
</protein>
<organism evidence="4 5">
    <name type="scientific">Boothiomyces macroporosus</name>
    <dbReference type="NCBI Taxonomy" id="261099"/>
    <lineage>
        <taxon>Eukaryota</taxon>
        <taxon>Fungi</taxon>
        <taxon>Fungi incertae sedis</taxon>
        <taxon>Chytridiomycota</taxon>
        <taxon>Chytridiomycota incertae sedis</taxon>
        <taxon>Chytridiomycetes</taxon>
        <taxon>Rhizophydiales</taxon>
        <taxon>Terramycetaceae</taxon>
        <taxon>Boothiomyces</taxon>
    </lineage>
</organism>
<feature type="region of interest" description="Disordered" evidence="1">
    <location>
        <begin position="575"/>
        <end position="594"/>
    </location>
</feature>
<keyword evidence="2" id="KW-0472">Membrane</keyword>
<feature type="transmembrane region" description="Helical" evidence="2">
    <location>
        <begin position="139"/>
        <end position="159"/>
    </location>
</feature>
<gene>
    <name evidence="4" type="ORF">HK103_004766</name>
</gene>
<dbReference type="GO" id="GO:0000271">
    <property type="term" value="P:polysaccharide biosynthetic process"/>
    <property type="evidence" value="ECO:0007669"/>
    <property type="project" value="TreeGrafter"/>
</dbReference>
<dbReference type="Pfam" id="PF01757">
    <property type="entry name" value="Acyl_transf_3"/>
    <property type="match status" value="1"/>
</dbReference>
<sequence length="614" mass="71691">MAEFNSGVNVLLNTNQPNVAAKQSKEPPKKPVVKDLPPTRATMIPCLSGMRGVAALSVVYLHLNSFSHGQMYMGGWDSLNEFGSMAVIFFFVLSAFLLTYRGLYDIKRESDLYYVTVPFYNKKVPVLSMRWISYFFRRFFRIYPIFIFIVIIATTVPRFQGDPLDTQPYYANFKTAAGLPPQSIYEYIFLINVQSIFWSIPPEIEYYFVIPFIITTFEAAQYADSVIFISKKEKEEMEAGNDPLAGLPFMERILKKFFRNLLYSVFRILHLIFWSYFSLPGVLDTYFWYDGDYNKNHLPPHYFRFWSGSFVAIILYWLEQNYLVPQPITKKEEESTERRQMLINWAKRIFFFLCDKVLWIIIFVIVSQTNWYQGNYFGQAIPNDPAWPATDWAFNSTYITFIKGYDLQFFDQRFTSTRLCSYTCAFIIFLICYGARNGSFSTFFTWEFFMYSGDVSFPVYLCHFIGIRESMRLWVDYFSETRLIQLDQNILALWLTLVIATLLHELIEKPCMKIGNAGIRYLRSTVFKPKPKPEKEEIETVAVETFTAPLPTFSDRVQPESLELLIEKRKSANVMGHSAQPAPSNPQPRNSYLELEGFGNQRSSMINEIFGKPE</sequence>
<evidence type="ECO:0000256" key="1">
    <source>
        <dbReference type="SAM" id="MobiDB-lite"/>
    </source>
</evidence>
<feature type="transmembrane region" description="Helical" evidence="2">
    <location>
        <begin position="419"/>
        <end position="436"/>
    </location>
</feature>
<dbReference type="Proteomes" id="UP001210925">
    <property type="component" value="Unassembled WGS sequence"/>
</dbReference>
<dbReference type="PANTHER" id="PTHR23028:SF53">
    <property type="entry name" value="ACYL_TRANSF_3 DOMAIN-CONTAINING PROTEIN"/>
    <property type="match status" value="1"/>
</dbReference>
<dbReference type="GO" id="GO:0016020">
    <property type="term" value="C:membrane"/>
    <property type="evidence" value="ECO:0007669"/>
    <property type="project" value="TreeGrafter"/>
</dbReference>
<evidence type="ECO:0000259" key="3">
    <source>
        <dbReference type="Pfam" id="PF01757"/>
    </source>
</evidence>
<dbReference type="GO" id="GO:0016747">
    <property type="term" value="F:acyltransferase activity, transferring groups other than amino-acyl groups"/>
    <property type="evidence" value="ECO:0007669"/>
    <property type="project" value="InterPro"/>
</dbReference>
<feature type="transmembrane region" description="Helical" evidence="2">
    <location>
        <begin position="206"/>
        <end position="229"/>
    </location>
</feature>
<comment type="caution">
    <text evidence="4">The sequence shown here is derived from an EMBL/GenBank/DDBJ whole genome shotgun (WGS) entry which is preliminary data.</text>
</comment>
<feature type="transmembrane region" description="Helical" evidence="2">
    <location>
        <begin position="448"/>
        <end position="467"/>
    </location>
</feature>
<keyword evidence="5" id="KW-1185">Reference proteome</keyword>
<keyword evidence="2" id="KW-0812">Transmembrane</keyword>
<dbReference type="InterPro" id="IPR002656">
    <property type="entry name" value="Acyl_transf_3_dom"/>
</dbReference>
<dbReference type="EMBL" id="JADGKB010000004">
    <property type="protein sequence ID" value="KAJ3261815.1"/>
    <property type="molecule type" value="Genomic_DNA"/>
</dbReference>
<name>A0AAD5ULZ9_9FUNG</name>